<evidence type="ECO:0000259" key="5">
    <source>
        <dbReference type="PROSITE" id="PS50931"/>
    </source>
</evidence>
<organism evidence="6 7">
    <name type="scientific">Stagnihabitans tardus</name>
    <dbReference type="NCBI Taxonomy" id="2699202"/>
    <lineage>
        <taxon>Bacteria</taxon>
        <taxon>Pseudomonadati</taxon>
        <taxon>Pseudomonadota</taxon>
        <taxon>Alphaproteobacteria</taxon>
        <taxon>Rhodobacterales</taxon>
        <taxon>Paracoccaceae</taxon>
        <taxon>Stagnihabitans</taxon>
    </lineage>
</organism>
<accession>A0AAE4YBK3</accession>
<comment type="similarity">
    <text evidence="1">Belongs to the LysR transcriptional regulatory family.</text>
</comment>
<reference evidence="6" key="1">
    <citation type="submission" date="2020-01" db="EMBL/GenBank/DDBJ databases">
        <authorList>
            <person name="Chen W.-M."/>
        </authorList>
    </citation>
    <scope>NUCLEOTIDE SEQUENCE</scope>
    <source>
        <strain evidence="6">CYK-10</strain>
    </source>
</reference>
<dbReference type="Pfam" id="PF03466">
    <property type="entry name" value="LysR_substrate"/>
    <property type="match status" value="1"/>
</dbReference>
<dbReference type="FunFam" id="1.10.10.10:FF:000001">
    <property type="entry name" value="LysR family transcriptional regulator"/>
    <property type="match status" value="1"/>
</dbReference>
<evidence type="ECO:0000313" key="6">
    <source>
        <dbReference type="EMBL" id="NBZ88667.1"/>
    </source>
</evidence>
<dbReference type="PROSITE" id="PS50931">
    <property type="entry name" value="HTH_LYSR"/>
    <property type="match status" value="1"/>
</dbReference>
<comment type="caution">
    <text evidence="6">The sequence shown here is derived from an EMBL/GenBank/DDBJ whole genome shotgun (WGS) entry which is preliminary data.</text>
</comment>
<sequence length="296" mass="32447">MPRNLDLTALRSFVTIVDAGGVTRAAGFLNLTQSAVSMQMRRLEDGLGVQLLDRSSRKLVPTAAGEQLLSYARRMLGLNDEVYGLLTQARFEGELTLGVPHDIVYPAIPQVLQRFAAEFPNVKVRLLSSFTRILKEQFGRGEADVILTTEDGVEEGGVSLAELQLVWVGAPGGQAWRQRPLPLAYEQRCIFRKGVQERLDAAGIPWTLTVDSDNTRTVEATVSADLAVHTVLEGTEPRHVERISHGGALPELGRLKINLYQGHVPSPASERLAQLIRAAYAPGRPRSQPKEDLMPA</sequence>
<dbReference type="InterPro" id="IPR000847">
    <property type="entry name" value="LysR_HTH_N"/>
</dbReference>
<evidence type="ECO:0000313" key="7">
    <source>
        <dbReference type="Proteomes" id="UP001193501"/>
    </source>
</evidence>
<dbReference type="PANTHER" id="PTHR30579:SF7">
    <property type="entry name" value="HTH-TYPE TRANSCRIPTIONAL REGULATOR LRHA-RELATED"/>
    <property type="match status" value="1"/>
</dbReference>
<dbReference type="PRINTS" id="PR00039">
    <property type="entry name" value="HTHLYSR"/>
</dbReference>
<dbReference type="Gene3D" id="1.10.10.10">
    <property type="entry name" value="Winged helix-like DNA-binding domain superfamily/Winged helix DNA-binding domain"/>
    <property type="match status" value="1"/>
</dbReference>
<dbReference type="InterPro" id="IPR050176">
    <property type="entry name" value="LTTR"/>
</dbReference>
<dbReference type="RefSeq" id="WP_168775482.1">
    <property type="nucleotide sequence ID" value="NZ_JAABNR010000012.1"/>
</dbReference>
<dbReference type="PANTHER" id="PTHR30579">
    <property type="entry name" value="TRANSCRIPTIONAL REGULATOR"/>
    <property type="match status" value="1"/>
</dbReference>
<dbReference type="InterPro" id="IPR036388">
    <property type="entry name" value="WH-like_DNA-bd_sf"/>
</dbReference>
<dbReference type="Proteomes" id="UP001193501">
    <property type="component" value="Unassembled WGS sequence"/>
</dbReference>
<dbReference type="GO" id="GO:0003700">
    <property type="term" value="F:DNA-binding transcription factor activity"/>
    <property type="evidence" value="ECO:0007669"/>
    <property type="project" value="InterPro"/>
</dbReference>
<dbReference type="Pfam" id="PF00126">
    <property type="entry name" value="HTH_1"/>
    <property type="match status" value="1"/>
</dbReference>
<dbReference type="InterPro" id="IPR036390">
    <property type="entry name" value="WH_DNA-bd_sf"/>
</dbReference>
<proteinExistence type="inferred from homology"/>
<dbReference type="GO" id="GO:0003677">
    <property type="term" value="F:DNA binding"/>
    <property type="evidence" value="ECO:0007669"/>
    <property type="project" value="UniProtKB-KW"/>
</dbReference>
<keyword evidence="4" id="KW-0804">Transcription</keyword>
<evidence type="ECO:0000256" key="1">
    <source>
        <dbReference type="ARBA" id="ARBA00009437"/>
    </source>
</evidence>
<gene>
    <name evidence="6" type="ORF">GV832_13825</name>
</gene>
<evidence type="ECO:0000256" key="4">
    <source>
        <dbReference type="ARBA" id="ARBA00023163"/>
    </source>
</evidence>
<keyword evidence="2" id="KW-0805">Transcription regulation</keyword>
<keyword evidence="3" id="KW-0238">DNA-binding</keyword>
<dbReference type="EMBL" id="JAABNR010000012">
    <property type="protein sequence ID" value="NBZ88667.1"/>
    <property type="molecule type" value="Genomic_DNA"/>
</dbReference>
<dbReference type="SUPFAM" id="SSF46785">
    <property type="entry name" value="Winged helix' DNA-binding domain"/>
    <property type="match status" value="1"/>
</dbReference>
<dbReference type="SUPFAM" id="SSF53850">
    <property type="entry name" value="Periplasmic binding protein-like II"/>
    <property type="match status" value="1"/>
</dbReference>
<dbReference type="Gene3D" id="3.40.190.10">
    <property type="entry name" value="Periplasmic binding protein-like II"/>
    <property type="match status" value="2"/>
</dbReference>
<name>A0AAE4YBK3_9RHOB</name>
<keyword evidence="7" id="KW-1185">Reference proteome</keyword>
<dbReference type="InterPro" id="IPR005119">
    <property type="entry name" value="LysR_subst-bd"/>
</dbReference>
<evidence type="ECO:0000256" key="3">
    <source>
        <dbReference type="ARBA" id="ARBA00023125"/>
    </source>
</evidence>
<feature type="domain" description="HTH lysR-type" evidence="5">
    <location>
        <begin position="5"/>
        <end position="62"/>
    </location>
</feature>
<evidence type="ECO:0000256" key="2">
    <source>
        <dbReference type="ARBA" id="ARBA00023015"/>
    </source>
</evidence>
<dbReference type="AlphaFoldDB" id="A0AAE4YBK3"/>
<protein>
    <submittedName>
        <fullName evidence="6">LysR family transcriptional regulator</fullName>
    </submittedName>
</protein>